<dbReference type="Proteomes" id="UP000472277">
    <property type="component" value="Chromosome 14"/>
</dbReference>
<dbReference type="Gene3D" id="2.20.130.20">
    <property type="match status" value="1"/>
</dbReference>
<dbReference type="InterPro" id="IPR000020">
    <property type="entry name" value="Anaphylatoxin/fibulin"/>
</dbReference>
<dbReference type="InterPro" id="IPR018081">
    <property type="entry name" value="Anaphylatoxin_comp_syst"/>
</dbReference>
<protein>
    <submittedName>
        <fullName evidence="8">Complement C3-like</fullName>
    </submittedName>
</protein>
<dbReference type="PROSITE" id="PS01177">
    <property type="entry name" value="ANAPHYLATOXIN_1"/>
    <property type="match status" value="1"/>
</dbReference>
<organism evidence="8 9">
    <name type="scientific">Salmo trutta</name>
    <name type="common">Brown trout</name>
    <dbReference type="NCBI Taxonomy" id="8032"/>
    <lineage>
        <taxon>Eukaryota</taxon>
        <taxon>Metazoa</taxon>
        <taxon>Chordata</taxon>
        <taxon>Craniata</taxon>
        <taxon>Vertebrata</taxon>
        <taxon>Euteleostomi</taxon>
        <taxon>Actinopterygii</taxon>
        <taxon>Neopterygii</taxon>
        <taxon>Teleostei</taxon>
        <taxon>Protacanthopterygii</taxon>
        <taxon>Salmoniformes</taxon>
        <taxon>Salmonidae</taxon>
        <taxon>Salmoninae</taxon>
        <taxon>Salmo</taxon>
    </lineage>
</organism>
<dbReference type="InterPro" id="IPR041555">
    <property type="entry name" value="MG3"/>
</dbReference>
<dbReference type="PROSITE" id="PS01178">
    <property type="entry name" value="ANAPHYLATOXIN_2"/>
    <property type="match status" value="1"/>
</dbReference>
<evidence type="ECO:0000256" key="2">
    <source>
        <dbReference type="ARBA" id="ARBA00022525"/>
    </source>
</evidence>
<dbReference type="PROSITE" id="PS00477">
    <property type="entry name" value="ALPHA_2_MACROGLOBULIN"/>
    <property type="match status" value="1"/>
</dbReference>
<dbReference type="PROSITE" id="PS50189">
    <property type="entry name" value="NTR"/>
    <property type="match status" value="1"/>
</dbReference>
<evidence type="ECO:0000256" key="4">
    <source>
        <dbReference type="ARBA" id="ARBA00023157"/>
    </source>
</evidence>
<dbReference type="CDD" id="cd00017">
    <property type="entry name" value="ANATO"/>
    <property type="match status" value="1"/>
</dbReference>
<dbReference type="GO" id="GO:0004866">
    <property type="term" value="F:endopeptidase inhibitor activity"/>
    <property type="evidence" value="ECO:0007669"/>
    <property type="project" value="InterPro"/>
</dbReference>
<dbReference type="Pfam" id="PF07677">
    <property type="entry name" value="A2M_recep"/>
    <property type="match status" value="1"/>
</dbReference>
<dbReference type="InterPro" id="IPR019742">
    <property type="entry name" value="MacrogloblnA2_CS"/>
</dbReference>
<dbReference type="Pfam" id="PF00207">
    <property type="entry name" value="A2M"/>
    <property type="match status" value="1"/>
</dbReference>
<dbReference type="Gene3D" id="2.60.120.1540">
    <property type="match status" value="1"/>
</dbReference>
<dbReference type="SMART" id="SM01361">
    <property type="entry name" value="A2M_recep"/>
    <property type="match status" value="1"/>
</dbReference>
<dbReference type="SMART" id="SM01360">
    <property type="entry name" value="A2M"/>
    <property type="match status" value="1"/>
</dbReference>
<evidence type="ECO:0000256" key="1">
    <source>
        <dbReference type="ARBA" id="ARBA00004613"/>
    </source>
</evidence>
<dbReference type="InterPro" id="IPR018933">
    <property type="entry name" value="Netrin_module_non-TIMP"/>
</dbReference>
<dbReference type="InterPro" id="IPR009048">
    <property type="entry name" value="A-macroglobulin_rcpt-bd"/>
</dbReference>
<dbReference type="InterPro" id="IPR036595">
    <property type="entry name" value="A-macroglobulin_rcpt-bd_sf"/>
</dbReference>
<gene>
    <name evidence="8" type="primary">LOC115208541</name>
</gene>
<dbReference type="InterPro" id="IPR050473">
    <property type="entry name" value="A2M/Complement_sys"/>
</dbReference>
<dbReference type="InterPro" id="IPR001599">
    <property type="entry name" value="Macroglobln_a2"/>
</dbReference>
<dbReference type="FunFam" id="2.60.40.1930:FF:000008">
    <property type="entry name" value="Complement C3"/>
    <property type="match status" value="1"/>
</dbReference>
<dbReference type="InterPro" id="IPR011625">
    <property type="entry name" value="A2M_N_BRD"/>
</dbReference>
<evidence type="ECO:0000256" key="5">
    <source>
        <dbReference type="SAM" id="Phobius"/>
    </source>
</evidence>
<dbReference type="Gene3D" id="2.40.50.120">
    <property type="match status" value="1"/>
</dbReference>
<dbReference type="GeneTree" id="ENSGT00940000154063"/>
<dbReference type="SMART" id="SM01419">
    <property type="entry name" value="Thiol-ester_cl"/>
    <property type="match status" value="1"/>
</dbReference>
<dbReference type="Gene3D" id="1.50.10.20">
    <property type="match status" value="1"/>
</dbReference>
<dbReference type="GO" id="GO:0005615">
    <property type="term" value="C:extracellular space"/>
    <property type="evidence" value="ECO:0007669"/>
    <property type="project" value="InterPro"/>
</dbReference>
<dbReference type="Gene3D" id="2.60.40.1930">
    <property type="match status" value="3"/>
</dbReference>
<keyword evidence="5" id="KW-0812">Transmembrane</keyword>
<dbReference type="Ensembl" id="ENSSTUT00000078353.1">
    <property type="protein sequence ID" value="ENSSTUP00000073782.1"/>
    <property type="gene ID" value="ENSSTUG00000029193.1"/>
</dbReference>
<dbReference type="InterPro" id="IPR041425">
    <property type="entry name" value="C3/4/5_MG1"/>
</dbReference>
<keyword evidence="9" id="KW-1185">Reference proteome</keyword>
<dbReference type="SUPFAM" id="SSF48239">
    <property type="entry name" value="Terpenoid cyclases/Protein prenyltransferases"/>
    <property type="match status" value="1"/>
</dbReference>
<feature type="domain" description="Anaphylatoxin-like" evidence="6">
    <location>
        <begin position="686"/>
        <end position="721"/>
    </location>
</feature>
<evidence type="ECO:0000313" key="8">
    <source>
        <dbReference type="Ensembl" id="ENSSTUP00000073782.1"/>
    </source>
</evidence>
<dbReference type="InterPro" id="IPR008930">
    <property type="entry name" value="Terpenoid_cyclase/PrenylTrfase"/>
</dbReference>
<accession>A0A674BRG8</accession>
<dbReference type="SMART" id="SM01359">
    <property type="entry name" value="A2M_N_2"/>
    <property type="match status" value="1"/>
</dbReference>
<dbReference type="Gene3D" id="2.60.40.10">
    <property type="entry name" value="Immunoglobulins"/>
    <property type="match status" value="2"/>
</dbReference>
<dbReference type="Pfam" id="PF07703">
    <property type="entry name" value="A2M_BRD"/>
    <property type="match status" value="1"/>
</dbReference>
<dbReference type="FunFam" id="2.60.40.10:FF:000155">
    <property type="entry name" value="complement C3 isoform X1"/>
    <property type="match status" value="1"/>
</dbReference>
<dbReference type="FunFam" id="2.60.40.1930:FF:000006">
    <property type="entry name" value="Complement C3"/>
    <property type="match status" value="1"/>
</dbReference>
<dbReference type="SUPFAM" id="SSF47686">
    <property type="entry name" value="Anaphylotoxins (complement system)"/>
    <property type="match status" value="1"/>
</dbReference>
<dbReference type="FunFam" id="2.60.40.1940:FF:000001">
    <property type="entry name" value="Complement component C3"/>
    <property type="match status" value="1"/>
</dbReference>
<dbReference type="SMART" id="SM00104">
    <property type="entry name" value="ANATO"/>
    <property type="match status" value="1"/>
</dbReference>
<dbReference type="Pfam" id="PF17791">
    <property type="entry name" value="MG3"/>
    <property type="match status" value="1"/>
</dbReference>
<dbReference type="SMART" id="SM00643">
    <property type="entry name" value="C345C"/>
    <property type="match status" value="1"/>
</dbReference>
<keyword evidence="5" id="KW-0472">Membrane</keyword>
<dbReference type="Pfam" id="PF01821">
    <property type="entry name" value="ANATO"/>
    <property type="match status" value="1"/>
</dbReference>
<dbReference type="PANTHER" id="PTHR11412:SF81">
    <property type="entry name" value="COMPLEMENT C3"/>
    <property type="match status" value="1"/>
</dbReference>
<dbReference type="Gene3D" id="6.20.50.160">
    <property type="match status" value="1"/>
</dbReference>
<dbReference type="InterPro" id="IPR002890">
    <property type="entry name" value="MG2"/>
</dbReference>
<dbReference type="SUPFAM" id="SSF50242">
    <property type="entry name" value="TIMP-like"/>
    <property type="match status" value="1"/>
</dbReference>
<dbReference type="Gene3D" id="2.60.40.690">
    <property type="entry name" value="Alpha-macroglobulin, receptor-binding domain"/>
    <property type="match status" value="1"/>
</dbReference>
<dbReference type="InterPro" id="IPR001134">
    <property type="entry name" value="Netrin_domain"/>
</dbReference>
<reference evidence="8" key="2">
    <citation type="submission" date="2025-09" db="UniProtKB">
        <authorList>
            <consortium name="Ensembl"/>
        </authorList>
    </citation>
    <scope>IDENTIFICATION</scope>
</reference>
<dbReference type="Gene3D" id="1.20.91.20">
    <property type="entry name" value="Anaphylotoxins (complement system)"/>
    <property type="match status" value="1"/>
</dbReference>
<dbReference type="Pfam" id="PF01759">
    <property type="entry name" value="NTR"/>
    <property type="match status" value="1"/>
</dbReference>
<reference evidence="8" key="1">
    <citation type="submission" date="2025-08" db="UniProtKB">
        <authorList>
            <consortium name="Ensembl"/>
        </authorList>
    </citation>
    <scope>IDENTIFICATION</scope>
</reference>
<keyword evidence="2" id="KW-0964">Secreted</keyword>
<dbReference type="Pfam" id="PF01835">
    <property type="entry name" value="MG2"/>
    <property type="match status" value="1"/>
</dbReference>
<proteinExistence type="predicted"/>
<dbReference type="Pfam" id="PF17789">
    <property type="entry name" value="MG4"/>
    <property type="match status" value="1"/>
</dbReference>
<dbReference type="SUPFAM" id="SSF49410">
    <property type="entry name" value="Alpha-macroglobulin receptor domain"/>
    <property type="match status" value="1"/>
</dbReference>
<dbReference type="Pfam" id="PF07678">
    <property type="entry name" value="TED_complement"/>
    <property type="match status" value="1"/>
</dbReference>
<dbReference type="CDD" id="cd02896">
    <property type="entry name" value="complement_C3_C4_C5"/>
    <property type="match status" value="1"/>
</dbReference>
<dbReference type="InterPro" id="IPR047565">
    <property type="entry name" value="Alpha-macroglob_thiol-ester_cl"/>
</dbReference>
<feature type="transmembrane region" description="Helical" evidence="5">
    <location>
        <begin position="23"/>
        <end position="44"/>
    </location>
</feature>
<keyword evidence="4" id="KW-1015">Disulfide bond</keyword>
<evidence type="ECO:0000313" key="9">
    <source>
        <dbReference type="Proteomes" id="UP000472277"/>
    </source>
</evidence>
<evidence type="ECO:0000256" key="3">
    <source>
        <dbReference type="ARBA" id="ARBA00022966"/>
    </source>
</evidence>
<keyword evidence="5" id="KW-1133">Transmembrane helix</keyword>
<dbReference type="Pfam" id="PF17790">
    <property type="entry name" value="MG1"/>
    <property type="match status" value="1"/>
</dbReference>
<dbReference type="Gene3D" id="2.60.40.1940">
    <property type="match status" value="1"/>
</dbReference>
<comment type="subcellular location">
    <subcellularLocation>
        <location evidence="1">Secreted</location>
    </subcellularLocation>
</comment>
<feature type="domain" description="NTR" evidence="7">
    <location>
        <begin position="1452"/>
        <end position="1588"/>
    </location>
</feature>
<evidence type="ECO:0000259" key="7">
    <source>
        <dbReference type="PROSITE" id="PS50189"/>
    </source>
</evidence>
<dbReference type="InterPro" id="IPR011626">
    <property type="entry name" value="Alpha-macroglobulin_TED"/>
</dbReference>
<dbReference type="InterPro" id="IPR008993">
    <property type="entry name" value="TIMP-like_OB-fold"/>
</dbReference>
<sequence>MGGNGVAYVTINIRSMRRFIVKCLFLIHLHMNLLCSFFVVQLYVMSAPNPLRVGSMERVFVEAQDYSGDDLNVKITVKNFPAKDKLLASTRVSLNLTNKYQALMDVNGPGFFDEDYTGNQYVYLQAEFPGHSLEKVVLVSFQTGYIFVQTDKTIYTPESKVFYRIFALNSGLEPVTDNINVEIMNPDGITVKQENYKPDNGMTSGDFTVPEITSYGNWKVVATFKNTPHKNFTADFEVKEYVLPSFEVKLTVSKSFFYVDDHELSVNIDARYLFGKPVTGFGFVVFGVIQGDGRTSFPGSLQRVELIEGGGKAVLKMQHIKETFQDINNLLQKSLYISVNVLTDTGSEMVKAEKKGIFIVKSPYSIHFKKTPLYFKPGMPYDISVYVTNPDDSPAKGIDVEALHKDKQVQGKTHENGIAKMTINTDVSTAELSIMASSKTKHGKQTMTAKPYKSKDNSQNYIHINIHSAEVKIEDRLKVDLSLGSSPMNTDKSLCSQILSKGQLISSQRLEWKNGQGLVAHSLTVNKDMIPSFRIVAYYHVGQKEVVSDSVWVDVKDTCMGSVRIVSYAPGEEVTLSVIGDSEARVGLVAVDKGVYILNDKNQLTQTKIWDLIEKHDTGCTAGSGMDSMGVFYDAGLVFASSGAGDTPQRTVSSCPVNSRRRRANLTGNALLSVLASQYTGLERQCCMDGMRKNILDYTCERRAQYISDGTECVEAFLKCCREMATKREEEDDDFESFDNIISRSFFPESWLWNEESLSLPLACPKHMVLSLICAPLSILVATLSTSSILWQLSCSIGICVSEPLTLIVWKNFFLDLKLPYSAVRNEQLEIKAILHNYRETAITVRVELRETSDVCSSASKKGRYIVTVVVDPRSTRSVPFVIIPMKLGLHTIEVKASVRDWGGRDGVKKELRVVVRSDALTNQVPNTPARTHISVTGEQLASTIEAAISGSPLGDLLRQPGGCGEQNMIGMTLPLIATHYLDTTKQWDKVGLERRNEAVKYIQRGYDQELAYRKKDGSYAAFDHERSGTWLTAYVAKVFAMSNSLIVISEDVLCSAVKWLVMERQRPNGIFEETGKLLHPTMMGDVLGKDVDDTLTAFVLITMLEAHTICENYDGISNLPGAIEKANQYLKFRYQHLTNPYSVAMTSYALAFKGQLNKHILFKHSSTGDSINPPLYYILPNHLLTLEATAYALLALVKAGAFEEAGPIVRWLKSQGFQRGGDSSTQSTIMVFQAVAEYMTKAGKVKAIDLNVDIDISGRTNVIKWSFSKSTALLTRTDKVRTYAHISLFVTHKKCKPIVHEPRTQSSQTFGSLESHFSEKETQYTQKMKSDKISYSLPRFKSDRNATMTILDIGLLTGFVVDIEDLKQLSTGTERYIQKFEMDKKLSERGSLIIYLDQVSNKLADKVAFRIHKVQDVGLLQPVGVTVYEYYNRCVKFYHPTKKDGTLNRLCQDDVCRCAEESCSFQKKHGDVSKVKLLDKACEAGMDYVVWHNDAKCTDLLLDGEKRLFLAHPSCRKALDLKEGQSYLLMGDTANLIQSGDRFEYVLGERTWIEYWPTSVECNIQGPIRKRCLEIYDFVHVMENEGCVN</sequence>
<evidence type="ECO:0000259" key="6">
    <source>
        <dbReference type="PROSITE" id="PS01178"/>
    </source>
</evidence>
<name>A0A674BRG8_SALTR</name>
<dbReference type="PANTHER" id="PTHR11412">
    <property type="entry name" value="MACROGLOBULIN / COMPLEMENT"/>
    <property type="match status" value="1"/>
</dbReference>
<dbReference type="InterPro" id="IPR013783">
    <property type="entry name" value="Ig-like_fold"/>
</dbReference>
<keyword evidence="3" id="KW-0882">Thioester bond</keyword>
<dbReference type="InterPro" id="IPR040839">
    <property type="entry name" value="MG4"/>
</dbReference>